<evidence type="ECO:0000313" key="3">
    <source>
        <dbReference type="Proteomes" id="UP001301012"/>
    </source>
</evidence>
<dbReference type="InterPro" id="IPR024264">
    <property type="entry name" value="DUF3786"/>
</dbReference>
<accession>A0ABT7E6I4</accession>
<dbReference type="Proteomes" id="UP001301012">
    <property type="component" value="Unassembled WGS sequence"/>
</dbReference>
<organism evidence="2 3">
    <name type="scientific">Romboutsia sedimentorum</name>
    <dbReference type="NCBI Taxonomy" id="1368474"/>
    <lineage>
        <taxon>Bacteria</taxon>
        <taxon>Bacillati</taxon>
        <taxon>Bacillota</taxon>
        <taxon>Clostridia</taxon>
        <taxon>Peptostreptococcales</taxon>
        <taxon>Peptostreptococcaceae</taxon>
        <taxon>Romboutsia</taxon>
    </lineage>
</organism>
<feature type="domain" description="DUF3786" evidence="1">
    <location>
        <begin position="21"/>
        <end position="197"/>
    </location>
</feature>
<comment type="caution">
    <text evidence="2">The sequence shown here is derived from an EMBL/GenBank/DDBJ whole genome shotgun (WGS) entry which is preliminary data.</text>
</comment>
<sequence>MKTNYKVAYDKEWEKLKEKNPKDIVDKLDVLYCSDKKQFTVTFLNEEYILDYNYETIYKKDSKVPLNIGASIMILNYLTFSNTYINTSNKWVSLKEIPNGGALFYPAFYKSSILELINKFGSNCESFSQCSNKIGGIPAGFADKSFVFKVLPKISICIAVWEGDDEISPNCTILFDHSIQYLVHIETVIALGGYLADTLINMNL</sequence>
<dbReference type="EMBL" id="JASKYM010000001">
    <property type="protein sequence ID" value="MDK2562544.1"/>
    <property type="molecule type" value="Genomic_DNA"/>
</dbReference>
<dbReference type="RefSeq" id="WP_284131517.1">
    <property type="nucleotide sequence ID" value="NZ_JASKYM010000001.1"/>
</dbReference>
<protein>
    <submittedName>
        <fullName evidence="2">DUF3786 domain-containing protein</fullName>
    </submittedName>
</protein>
<proteinExistence type="predicted"/>
<name>A0ABT7E6I4_9FIRM</name>
<dbReference type="Pfam" id="PF12654">
    <property type="entry name" value="DUF3786"/>
    <property type="match status" value="1"/>
</dbReference>
<evidence type="ECO:0000313" key="2">
    <source>
        <dbReference type="EMBL" id="MDK2562544.1"/>
    </source>
</evidence>
<evidence type="ECO:0000259" key="1">
    <source>
        <dbReference type="Pfam" id="PF12654"/>
    </source>
</evidence>
<gene>
    <name evidence="2" type="ORF">QOZ84_03205</name>
</gene>
<reference evidence="2 3" key="1">
    <citation type="submission" date="2023-05" db="EMBL/GenBank/DDBJ databases">
        <title>Rombocin, a short stable natural nisin variant, displays selective antimicrobial activity against Listeria monocytogenes and employs dual mode of action to kill target bacterial strains.</title>
        <authorList>
            <person name="Wambui J."/>
            <person name="Stephan R."/>
            <person name="Kuipers O.P."/>
        </authorList>
    </citation>
    <scope>NUCLEOTIDE SEQUENCE [LARGE SCALE GENOMIC DNA]</scope>
    <source>
        <strain evidence="2 3">RC002</strain>
    </source>
</reference>
<keyword evidence="3" id="KW-1185">Reference proteome</keyword>